<dbReference type="EnsemblPlants" id="OGLUM01G18710.1">
    <property type="protein sequence ID" value="OGLUM01G18710.1"/>
    <property type="gene ID" value="OGLUM01G18710"/>
</dbReference>
<dbReference type="HOGENOM" id="CLU_098104_0_0_1"/>
<dbReference type="PROSITE" id="PS51005">
    <property type="entry name" value="NAC"/>
    <property type="match status" value="1"/>
</dbReference>
<dbReference type="eggNOG" id="ENOG502R5S3">
    <property type="taxonomic scope" value="Eukaryota"/>
</dbReference>
<keyword evidence="8" id="KW-1185">Reference proteome</keyword>
<reference evidence="7" key="2">
    <citation type="submission" date="2015-04" db="UniProtKB">
        <authorList>
            <consortium name="EnsemblPlants"/>
        </authorList>
    </citation>
    <scope>IDENTIFICATION</scope>
</reference>
<evidence type="ECO:0000256" key="4">
    <source>
        <dbReference type="ARBA" id="ARBA00023242"/>
    </source>
</evidence>
<dbReference type="Pfam" id="PF02365">
    <property type="entry name" value="NAM"/>
    <property type="match status" value="1"/>
</dbReference>
<accession>A0A0D9Y8V0</accession>
<dbReference type="InterPro" id="IPR003441">
    <property type="entry name" value="NAC-dom"/>
</dbReference>
<dbReference type="AlphaFoldDB" id="A0A0D9Y8V0"/>
<protein>
    <recommendedName>
        <fullName evidence="6">NAC domain-containing protein</fullName>
    </recommendedName>
</protein>
<reference evidence="7" key="3">
    <citation type="submission" date="2018-05" db="EMBL/GenBank/DDBJ databases">
        <title>OgluRS3 (Oryza glumaepatula Reference Sequence Version 3).</title>
        <authorList>
            <person name="Zhang J."/>
            <person name="Kudrna D."/>
            <person name="Lee S."/>
            <person name="Talag J."/>
            <person name="Welchert J."/>
            <person name="Wing R.A."/>
        </authorList>
    </citation>
    <scope>NUCLEOTIDE SEQUENCE [LARGE SCALE GENOMIC DNA]</scope>
</reference>
<proteinExistence type="predicted"/>
<feature type="domain" description="NAC" evidence="6">
    <location>
        <begin position="57"/>
        <end position="230"/>
    </location>
</feature>
<keyword evidence="4" id="KW-0539">Nucleus</keyword>
<evidence type="ECO:0000256" key="3">
    <source>
        <dbReference type="ARBA" id="ARBA00023163"/>
    </source>
</evidence>
<evidence type="ECO:0000313" key="8">
    <source>
        <dbReference type="Proteomes" id="UP000026961"/>
    </source>
</evidence>
<dbReference type="GO" id="GO:0003677">
    <property type="term" value="F:DNA binding"/>
    <property type="evidence" value="ECO:0007669"/>
    <property type="project" value="UniProtKB-KW"/>
</dbReference>
<organism evidence="7">
    <name type="scientific">Oryza glumipatula</name>
    <dbReference type="NCBI Taxonomy" id="40148"/>
    <lineage>
        <taxon>Eukaryota</taxon>
        <taxon>Viridiplantae</taxon>
        <taxon>Streptophyta</taxon>
        <taxon>Embryophyta</taxon>
        <taxon>Tracheophyta</taxon>
        <taxon>Spermatophyta</taxon>
        <taxon>Magnoliopsida</taxon>
        <taxon>Liliopsida</taxon>
        <taxon>Poales</taxon>
        <taxon>Poaceae</taxon>
        <taxon>BOP clade</taxon>
        <taxon>Oryzoideae</taxon>
        <taxon>Oryzeae</taxon>
        <taxon>Oryzinae</taxon>
        <taxon>Oryza</taxon>
    </lineage>
</organism>
<dbReference type="Proteomes" id="UP000026961">
    <property type="component" value="Chromosome 1"/>
</dbReference>
<dbReference type="Gramene" id="OGLUM01G18710.1">
    <property type="protein sequence ID" value="OGLUM01G18710.1"/>
    <property type="gene ID" value="OGLUM01G18710"/>
</dbReference>
<evidence type="ECO:0000256" key="1">
    <source>
        <dbReference type="ARBA" id="ARBA00023015"/>
    </source>
</evidence>
<dbReference type="Gene3D" id="2.170.150.80">
    <property type="entry name" value="NAC domain"/>
    <property type="match status" value="1"/>
</dbReference>
<dbReference type="SUPFAM" id="SSF101941">
    <property type="entry name" value="NAC domain"/>
    <property type="match status" value="1"/>
</dbReference>
<name>A0A0D9Y8V0_9ORYZ</name>
<evidence type="ECO:0000256" key="5">
    <source>
        <dbReference type="SAM" id="MobiDB-lite"/>
    </source>
</evidence>
<reference evidence="7" key="1">
    <citation type="submission" date="2013-08" db="EMBL/GenBank/DDBJ databases">
        <title>Oryza genome evolution.</title>
        <authorList>
            <person name="Wing R.A."/>
            <person name="Panaud O."/>
            <person name="Oliveira A.C."/>
        </authorList>
    </citation>
    <scope>NUCLEOTIDE SEQUENCE</scope>
</reference>
<evidence type="ECO:0000259" key="6">
    <source>
        <dbReference type="PROSITE" id="PS51005"/>
    </source>
</evidence>
<sequence>MAICAAAADHSRASPSSAATQPTTICWRPSKVKEEVEEDGMVVDPPDDASEASDNLRATGFQDTPTVGELVLRHLRPRLRGFHCADGDVPVIGVRDDPAAAAPLDLVARHGGAADRRRGEAFYFVRRRRCRRPNVRRTVAEGGGGGGGAGGLWKKSWTGSGKSVTDLGVVVPWSKTCYCFYRRDEGGRLSTFGGGWVLAEYEITEPGTYRRADEEEDDDDYWVLCHVRKTASKKRKRNRCDEAVAARAVAGTESKSYLVCGLTAN</sequence>
<keyword evidence="1" id="KW-0805">Transcription regulation</keyword>
<dbReference type="GO" id="GO:0006355">
    <property type="term" value="P:regulation of DNA-templated transcription"/>
    <property type="evidence" value="ECO:0007669"/>
    <property type="project" value="InterPro"/>
</dbReference>
<evidence type="ECO:0000256" key="2">
    <source>
        <dbReference type="ARBA" id="ARBA00023125"/>
    </source>
</evidence>
<keyword evidence="3" id="KW-0804">Transcription</keyword>
<dbReference type="PANTHER" id="PTHR31719:SF88">
    <property type="entry name" value="OS07G0272700 PROTEIN"/>
    <property type="match status" value="1"/>
</dbReference>
<dbReference type="STRING" id="40148.A0A0D9Y8V0"/>
<dbReference type="PANTHER" id="PTHR31719">
    <property type="entry name" value="NAC TRANSCRIPTION FACTOR 56"/>
    <property type="match status" value="1"/>
</dbReference>
<evidence type="ECO:0000313" key="7">
    <source>
        <dbReference type="EnsemblPlants" id="OGLUM01G18710.1"/>
    </source>
</evidence>
<dbReference type="InterPro" id="IPR036093">
    <property type="entry name" value="NAC_dom_sf"/>
</dbReference>
<feature type="region of interest" description="Disordered" evidence="5">
    <location>
        <begin position="1"/>
        <end position="21"/>
    </location>
</feature>
<keyword evidence="2" id="KW-0238">DNA-binding</keyword>